<dbReference type="Proteomes" id="UP000032352">
    <property type="component" value="Chromosome"/>
</dbReference>
<reference evidence="2 3" key="2">
    <citation type="journal article" date="2022" name="Mar. Drugs">
        <title>Bioassay-Guided Fractionation Leads to the Detection of Cholic Acid Generated by the Rare Thalassomonas sp.</title>
        <authorList>
            <person name="Pheiffer F."/>
            <person name="Schneider Y.K."/>
            <person name="Hansen E.H."/>
            <person name="Andersen J.H."/>
            <person name="Isaksson J."/>
            <person name="Busche T."/>
            <person name="R C."/>
            <person name="Kalinowski J."/>
            <person name="Zyl L.V."/>
            <person name="Trindade M."/>
        </authorList>
    </citation>
    <scope>NUCLEOTIDE SEQUENCE [LARGE SCALE GENOMIC DNA]</scope>
    <source>
        <strain evidence="2 3">XOM25</strain>
    </source>
</reference>
<evidence type="ECO:0000256" key="1">
    <source>
        <dbReference type="SAM" id="SignalP"/>
    </source>
</evidence>
<feature type="chain" id="PRO_5041951317" description="Lipid/polyisoprenoid-binding YceI-like domain-containing protein" evidence="1">
    <location>
        <begin position="22"/>
        <end position="181"/>
    </location>
</feature>
<proteinExistence type="predicted"/>
<feature type="signal peptide" evidence="1">
    <location>
        <begin position="1"/>
        <end position="21"/>
    </location>
</feature>
<dbReference type="AlphaFoldDB" id="A0AAE9Z5B4"/>
<dbReference type="RefSeq" id="WP_044837133.1">
    <property type="nucleotide sequence ID" value="NZ_CP059733.1"/>
</dbReference>
<keyword evidence="3" id="KW-1185">Reference proteome</keyword>
<evidence type="ECO:0000313" key="3">
    <source>
        <dbReference type="Proteomes" id="UP000032352"/>
    </source>
</evidence>
<dbReference type="EMBL" id="CP059733">
    <property type="protein sequence ID" value="WDE05417.1"/>
    <property type="molecule type" value="Genomic_DNA"/>
</dbReference>
<name>A0AAE9Z5B4_9GAMM</name>
<evidence type="ECO:0000313" key="2">
    <source>
        <dbReference type="EMBL" id="WDE05417.1"/>
    </source>
</evidence>
<evidence type="ECO:0008006" key="4">
    <source>
        <dbReference type="Google" id="ProtNLM"/>
    </source>
</evidence>
<organism evidence="2 3">
    <name type="scientific">Thalassomonas viridans</name>
    <dbReference type="NCBI Taxonomy" id="137584"/>
    <lineage>
        <taxon>Bacteria</taxon>
        <taxon>Pseudomonadati</taxon>
        <taxon>Pseudomonadota</taxon>
        <taxon>Gammaproteobacteria</taxon>
        <taxon>Alteromonadales</taxon>
        <taxon>Colwelliaceae</taxon>
        <taxon>Thalassomonas</taxon>
    </lineage>
</organism>
<keyword evidence="1" id="KW-0732">Signal</keyword>
<accession>A0AAE9Z5B4</accession>
<protein>
    <recommendedName>
        <fullName evidence="4">Lipid/polyisoprenoid-binding YceI-like domain-containing protein</fullName>
    </recommendedName>
</protein>
<sequence length="181" mass="19621">MKKTILASALLMSVLSGAAQADTVYVNGALHTLSKSDFVQSGNNYTAYIDVVGDHGQQLIFDVDAVVGGYGYQQITYQRICLQMGPHGCTEPDIREIISDDFRYVVELNVTCNGIAIGSDIDNKNEQVSGRVSNKYREVKLLTRKNTATGGNCRQLKVQVNGLELGSISNIALDVLVAEAF</sequence>
<reference evidence="2 3" key="1">
    <citation type="journal article" date="2015" name="Genome Announc.">
        <title>Draft Genome Sequences of Marine Isolates of Thalassomonas viridans and Thalassomonas actiniarum.</title>
        <authorList>
            <person name="Olonade I."/>
            <person name="van Zyl L.J."/>
            <person name="Trindade M."/>
        </authorList>
    </citation>
    <scope>NUCLEOTIDE SEQUENCE [LARGE SCALE GENOMIC DNA]</scope>
    <source>
        <strain evidence="2 3">XOM25</strain>
    </source>
</reference>
<dbReference type="KEGG" id="tvd:SG34_000240"/>
<gene>
    <name evidence="2" type="ORF">SG34_000240</name>
</gene>